<evidence type="ECO:0000256" key="1">
    <source>
        <dbReference type="SAM" id="Phobius"/>
    </source>
</evidence>
<keyword evidence="3" id="KW-1185">Reference proteome</keyword>
<dbReference type="KEGG" id="scia:HUG15_06170"/>
<proteinExistence type="predicted"/>
<evidence type="ECO:0000313" key="2">
    <source>
        <dbReference type="EMBL" id="QQK75228.1"/>
    </source>
</evidence>
<organism evidence="2 3">
    <name type="scientific">Salicibibacter cibarius</name>
    <dbReference type="NCBI Taxonomy" id="2743000"/>
    <lineage>
        <taxon>Bacteria</taxon>
        <taxon>Bacillati</taxon>
        <taxon>Bacillota</taxon>
        <taxon>Bacilli</taxon>
        <taxon>Bacillales</taxon>
        <taxon>Bacillaceae</taxon>
        <taxon>Salicibibacter</taxon>
    </lineage>
</organism>
<feature type="transmembrane region" description="Helical" evidence="1">
    <location>
        <begin position="6"/>
        <end position="24"/>
    </location>
</feature>
<dbReference type="Proteomes" id="UP000595823">
    <property type="component" value="Chromosome"/>
</dbReference>
<dbReference type="AlphaFoldDB" id="A0A7T7CAV0"/>
<keyword evidence="1" id="KW-0812">Transmembrane</keyword>
<name>A0A7T7CAV0_9BACI</name>
<dbReference type="EMBL" id="CP054705">
    <property type="protein sequence ID" value="QQK75228.1"/>
    <property type="molecule type" value="Genomic_DNA"/>
</dbReference>
<dbReference type="RefSeq" id="WP_200127828.1">
    <property type="nucleotide sequence ID" value="NZ_CP054705.1"/>
</dbReference>
<accession>A0A7T7CAV0</accession>
<sequence>MSIMIAVTLAIAVVIAIIEVPYLVKNTFIKEICLFAILLCIAIVLSIVHE</sequence>
<protein>
    <submittedName>
        <fullName evidence="2">Uncharacterized protein</fullName>
    </submittedName>
</protein>
<keyword evidence="1" id="KW-0472">Membrane</keyword>
<evidence type="ECO:0000313" key="3">
    <source>
        <dbReference type="Proteomes" id="UP000595823"/>
    </source>
</evidence>
<gene>
    <name evidence="2" type="ORF">HUG15_06170</name>
</gene>
<keyword evidence="1" id="KW-1133">Transmembrane helix</keyword>
<reference evidence="2 3" key="1">
    <citation type="submission" date="2020-06" db="EMBL/GenBank/DDBJ databases">
        <title>Genomic analysis of Salicibibacter sp. NKC5-3.</title>
        <authorList>
            <person name="Oh Y.J."/>
        </authorList>
    </citation>
    <scope>NUCLEOTIDE SEQUENCE [LARGE SCALE GENOMIC DNA]</scope>
    <source>
        <strain evidence="2 3">NKC5-3</strain>
    </source>
</reference>
<feature type="transmembrane region" description="Helical" evidence="1">
    <location>
        <begin position="31"/>
        <end position="49"/>
    </location>
</feature>